<gene>
    <name evidence="1" type="ORF">L3Q82_013557</name>
</gene>
<sequence length="1722" mass="189756">METDSVPEVKQNQQSDLDELKPAANDNGMNTKSLTKMETVLDKQQADQEEAIPTQERRVSKRTPKPKMIYSCNYCGQEFRDKSPLDVHIQRYHTKDTPYTFDADENLEKEEEAEDPGSNVKTAPTRVVAKRPFSRFQLKCANCDFRVSTPALLENHARVKHLDQQWYRCKLCNFCSATTEWMDTHLSSDGHMKQLKGEKSTESNPFEVYVESIHRDRSEDAAVNIDDMAQVPGGEGVATLTEGDQETEEAEEAAKAVSAEEEDLELEPPRKKRGRPKQGSTTTCGYCGLVVSNATNLSVHVRRKHSKEYGYSCTLCNYSCVTKGDMDRHCFTKKHVRRAQDCANKNPVTSDTSEVLPQEPTATQVQELPAASQSADKEQESDGTASKEHDGEEQTQSDISPKKSKYDSVNACSHCDFVAQSIPSLHLHVKRKHTRDFEYVCLACSYYAVTSREMSRHANTEKHKQKSQKYLEAAGSEGRKALALPLKLKEVIDLVAANSNPECEPPSPTEESESFSEDSQTMQNLTKATTEPVDAVGSMAVNADEKQAESVTSSSGGEPDLSNQTTGLAELPEPQQAPAEIQPTADESTQQESQEEEAKQAGDEHLNVDVMMLDAKRDSSHSDTQMSKALLFDACIVSVKALAEQEEALHEGLTLEGEAAVICLTGGSSVTSGVLPSSPAYIKKLKRKEVKARREEAKGGSSSRIRCEDCGFMADGISGLNVHISMKHPSKEKHFHCLVCGKSFYTESNLHQHLTSAAHLRNEQNSVEELPEGGASFKCVKCTDRFESEQDLFIHIKEKHEELLREVNKYVLEDTEQINREREENQGSVCKYCGKVCKSSNSMAFLAHIRTHTAPPAAAVTTQAVEALVKQCVQKEVLRLRKSLNELAQDHKKALEDNSSLRRTVGELARELAKLREDNSSLRQTLQRMAERVNPRAGDSDQTHEPCLLTSSQQQLSPLAWSSYLKTPEPQFSPHLPSLPKGDSTHMFTPNVRTPLTPDVLPDIALQTVAPEVEGKIFNATKHKDGRRRPNDYAARMFMMTVNFPHTSPGHRRWIGSGSDGKQGSKPFMCKICNFATAQLGDARNHVKRHLGMREYKCDICGWAFVMKKHLSTHLLGKHGVGQRKERKFECDLCERSFSEKWALNNHMKLHSGEKPYKCAWPSCHYAFLNLSAMKDHYRTHTGEKSYLCDLCGFAGGTRHALTKHRRQHTGERPFKCKLCNFASTTQSHLSRHKRVHTGEKPYAAAPGATTGTGSLTRPRLVALMAAAMALMIRGLIAVREQQYQVKKIPLYVSKPKAVLRRIGGHDLTMIPSSYSKVSVFIYMSEEWARWCPLPRGWDLQLGLKTEAGWVAEAQEHRGIVSKSFECRLKGQGATFVEAESVESPVSKKGSSEASGHDEPVQQVIIIQGYGDGEVAIDQALEESAAATLQTLAMAGQVAEVLHITEDGQVIASGREVASAGAHLAGGSTQYVVLESGEAREGLRAVARGGVAVAAAGQSHIVSESSTALDALLSAVSEMGHQEEMQGDAAVVHEVLSPEIVEAVQSEVQPDVKQEPEEVQVIQEAGQEEMQEVLQLAASQMMKEGLTQVIVNDEGTHYIVTELDNCTLQVEGGVYGEAGAGDGEVQQAEQQAGEEMVVYLDGAPHNIVLEGLIGEPEKGRGELGWRDEGKEKVRCQQGTQASLIKKAGGGCESCDGDRDVQIGGGAVSWLEKQSINQTPLIS</sequence>
<reference evidence="1" key="1">
    <citation type="submission" date="2022-04" db="EMBL/GenBank/DDBJ databases">
        <title>Jade perch genome.</title>
        <authorList>
            <person name="Chao B."/>
        </authorList>
    </citation>
    <scope>NUCLEOTIDE SEQUENCE</scope>
    <source>
        <strain evidence="1">CB-2022</strain>
    </source>
</reference>
<evidence type="ECO:0000313" key="2">
    <source>
        <dbReference type="Proteomes" id="UP000831701"/>
    </source>
</evidence>
<dbReference type="Proteomes" id="UP000831701">
    <property type="component" value="Chromosome 16"/>
</dbReference>
<feature type="non-terminal residue" evidence="1">
    <location>
        <position position="1722"/>
    </location>
</feature>
<evidence type="ECO:0000313" key="1">
    <source>
        <dbReference type="EMBL" id="KAI3361389.1"/>
    </source>
</evidence>
<comment type="caution">
    <text evidence="1">The sequence shown here is derived from an EMBL/GenBank/DDBJ whole genome shotgun (WGS) entry which is preliminary data.</text>
</comment>
<dbReference type="EMBL" id="CM041546">
    <property type="protein sequence ID" value="KAI3361389.1"/>
    <property type="molecule type" value="Genomic_DNA"/>
</dbReference>
<protein>
    <submittedName>
        <fullName evidence="1">Uncharacterized protein</fullName>
    </submittedName>
</protein>
<name>A0ACB8W132_9TELE</name>
<organism evidence="1 2">
    <name type="scientific">Scortum barcoo</name>
    <name type="common">barcoo grunter</name>
    <dbReference type="NCBI Taxonomy" id="214431"/>
    <lineage>
        <taxon>Eukaryota</taxon>
        <taxon>Metazoa</taxon>
        <taxon>Chordata</taxon>
        <taxon>Craniata</taxon>
        <taxon>Vertebrata</taxon>
        <taxon>Euteleostomi</taxon>
        <taxon>Actinopterygii</taxon>
        <taxon>Neopterygii</taxon>
        <taxon>Teleostei</taxon>
        <taxon>Neoteleostei</taxon>
        <taxon>Acanthomorphata</taxon>
        <taxon>Eupercaria</taxon>
        <taxon>Centrarchiformes</taxon>
        <taxon>Terapontoidei</taxon>
        <taxon>Terapontidae</taxon>
        <taxon>Scortum</taxon>
    </lineage>
</organism>
<keyword evidence="2" id="KW-1185">Reference proteome</keyword>
<accession>A0ACB8W132</accession>
<proteinExistence type="predicted"/>